<dbReference type="EMBL" id="JARJCM010000834">
    <property type="protein sequence ID" value="KAJ7015831.1"/>
    <property type="molecule type" value="Genomic_DNA"/>
</dbReference>
<reference evidence="2" key="1">
    <citation type="submission" date="2023-03" db="EMBL/GenBank/DDBJ databases">
        <title>Massive genome expansion in bonnet fungi (Mycena s.s.) driven by repeated elements and novel gene families across ecological guilds.</title>
        <authorList>
            <consortium name="Lawrence Berkeley National Laboratory"/>
            <person name="Harder C.B."/>
            <person name="Miyauchi S."/>
            <person name="Viragh M."/>
            <person name="Kuo A."/>
            <person name="Thoen E."/>
            <person name="Andreopoulos B."/>
            <person name="Lu D."/>
            <person name="Skrede I."/>
            <person name="Drula E."/>
            <person name="Henrissat B."/>
            <person name="Morin E."/>
            <person name="Kohler A."/>
            <person name="Barry K."/>
            <person name="LaButti K."/>
            <person name="Morin E."/>
            <person name="Salamov A."/>
            <person name="Lipzen A."/>
            <person name="Mereny Z."/>
            <person name="Hegedus B."/>
            <person name="Baldrian P."/>
            <person name="Stursova M."/>
            <person name="Weitz H."/>
            <person name="Taylor A."/>
            <person name="Grigoriev I.V."/>
            <person name="Nagy L.G."/>
            <person name="Martin F."/>
            <person name="Kauserud H."/>
        </authorList>
    </citation>
    <scope>NUCLEOTIDE SEQUENCE</scope>
    <source>
        <strain evidence="2">CBHHK200</strain>
    </source>
</reference>
<evidence type="ECO:0000313" key="2">
    <source>
        <dbReference type="EMBL" id="KAJ7015831.1"/>
    </source>
</evidence>
<keyword evidence="3" id="KW-1185">Reference proteome</keyword>
<protein>
    <submittedName>
        <fullName evidence="2">Uncharacterized protein</fullName>
    </submittedName>
</protein>
<organism evidence="2 3">
    <name type="scientific">Mycena alexandri</name>
    <dbReference type="NCBI Taxonomy" id="1745969"/>
    <lineage>
        <taxon>Eukaryota</taxon>
        <taxon>Fungi</taxon>
        <taxon>Dikarya</taxon>
        <taxon>Basidiomycota</taxon>
        <taxon>Agaricomycotina</taxon>
        <taxon>Agaricomycetes</taxon>
        <taxon>Agaricomycetidae</taxon>
        <taxon>Agaricales</taxon>
        <taxon>Marasmiineae</taxon>
        <taxon>Mycenaceae</taxon>
        <taxon>Mycena</taxon>
    </lineage>
</organism>
<comment type="caution">
    <text evidence="2">The sequence shown here is derived from an EMBL/GenBank/DDBJ whole genome shotgun (WGS) entry which is preliminary data.</text>
</comment>
<evidence type="ECO:0000256" key="1">
    <source>
        <dbReference type="SAM" id="MobiDB-lite"/>
    </source>
</evidence>
<sequence length="654" mass="70496">MSKNQQNALIPDPREYWESSSTAGYFYRDPLVGAIGPDGTTFVPPQTAPTPSDLLSIYLAQGTSPVSTNPAANMALPAPPSRGQRHTGLFARIAPLGTPGPSRAGRARGGFQFHSRGGEDHWGQFQSTQAGFHPRGMYPRGGRNQGGQSRGSFARAARQYNPVSLGAEHPRVSGSHAPMAQMQVTAPLASAPPVIPTAPFVAVPPPDVNVATRNPDGHPAFPFASPSDAPMADVIGVVMGAQERANAWHRSETNRIETWGSWLTRGHVLPRPPRPIDPALVGVWMGASISTLAQAENLLRWSDVGCPHAWAMVQFIEQDYGLRPLAYRSMGVGLILSSQAGSRNRYIKATTGAAPSSKKAARRAAAAARSVTIEDIHAGATGTIIIPAPDVAVPGAVEEDVEMGDIAAYLGTSPAGDDTGDFNSRMSVEEANAHWVSLKTSQWPKALRNAKGELPKLMNDVPFTNDSRVAFTYRIFGPTTGISLAEFIAKSTSMFSCAGMFDEFCRVGGYRLLSRGAEHYNFITTNLDWSLMASWWCTHGIAPGSPAVLAFESYSRSHRNQIEGHADPENTEFVHYPNKPSCVATLPSGHIIPWERIAHGPLYGSLQSTYPRRPSELVSDDDDMDGRTTPKQDRVDWSLGSDPTRPAFKFGKIV</sequence>
<feature type="compositionally biased region" description="Basic and acidic residues" evidence="1">
    <location>
        <begin position="625"/>
        <end position="636"/>
    </location>
</feature>
<dbReference type="AlphaFoldDB" id="A0AAD6WLP4"/>
<name>A0AAD6WLP4_9AGAR</name>
<evidence type="ECO:0000313" key="3">
    <source>
        <dbReference type="Proteomes" id="UP001218188"/>
    </source>
</evidence>
<gene>
    <name evidence="2" type="ORF">C8F04DRAFT_1205012</name>
</gene>
<dbReference type="Proteomes" id="UP001218188">
    <property type="component" value="Unassembled WGS sequence"/>
</dbReference>
<accession>A0AAD6WLP4</accession>
<proteinExistence type="predicted"/>
<feature type="region of interest" description="Disordered" evidence="1">
    <location>
        <begin position="608"/>
        <end position="644"/>
    </location>
</feature>